<keyword evidence="6" id="KW-0238">DNA-binding</keyword>
<dbReference type="OrthoDB" id="9782620at2"/>
<evidence type="ECO:0000256" key="7">
    <source>
        <dbReference type="ARBA" id="ARBA00023239"/>
    </source>
</evidence>
<dbReference type="GO" id="GO:0003697">
    <property type="term" value="F:single-stranded DNA binding"/>
    <property type="evidence" value="ECO:0007669"/>
    <property type="project" value="InterPro"/>
</dbReference>
<dbReference type="RefSeq" id="WP_100495716.1">
    <property type="nucleotide sequence ID" value="NZ_PGLQ01000001.1"/>
</dbReference>
<evidence type="ECO:0000256" key="6">
    <source>
        <dbReference type="ARBA" id="ARBA00023125"/>
    </source>
</evidence>
<protein>
    <recommendedName>
        <fullName evidence="8">Abasic site processing protein</fullName>
        <ecNumber evidence="8">3.4.-.-</ecNumber>
    </recommendedName>
</protein>
<evidence type="ECO:0000256" key="2">
    <source>
        <dbReference type="ARBA" id="ARBA00022670"/>
    </source>
</evidence>
<dbReference type="GO" id="GO:0006508">
    <property type="term" value="P:proteolysis"/>
    <property type="evidence" value="ECO:0007669"/>
    <property type="project" value="UniProtKB-KW"/>
</dbReference>
<evidence type="ECO:0000256" key="3">
    <source>
        <dbReference type="ARBA" id="ARBA00022763"/>
    </source>
</evidence>
<dbReference type="InterPro" id="IPR003738">
    <property type="entry name" value="SRAP"/>
</dbReference>
<organism evidence="9 10">
    <name type="scientific">Bifidobacterium scaligerum</name>
    <dbReference type="NCBI Taxonomy" id="2052656"/>
    <lineage>
        <taxon>Bacteria</taxon>
        <taxon>Bacillati</taxon>
        <taxon>Actinomycetota</taxon>
        <taxon>Actinomycetes</taxon>
        <taxon>Bifidobacteriales</taxon>
        <taxon>Bifidobacteriaceae</taxon>
        <taxon>Bifidobacterium</taxon>
    </lineage>
</organism>
<sequence length="231" mass="25786">MCRCFAADLDWDAIANQFDVDEDSADPVTLPQPSYNFRPKQTIGILAQGRDGRRHLTGAYWSLIPSWSDSKDLPYPTYNARIESACDKPTFAGAAQSMRAIIPVSGYFEFHGRRPYYFHSPNDAPLLLAGLFSWWRTGRSPWLLTATILTCQAVDGPATVHNRMPLLVSHSMTDVWLDRSVDGATLIADAHNDGVKLSRELAFHEVASFGPADDGRTLIRQLPHLQQVLPF</sequence>
<keyword evidence="7" id="KW-0456">Lyase</keyword>
<keyword evidence="5" id="KW-0190">Covalent protein-DNA linkage</keyword>
<reference evidence="9 10" key="1">
    <citation type="submission" date="2017-11" db="EMBL/GenBank/DDBJ databases">
        <title>Draft genome sequences of strains TRE 1, TRE D, TRE H and TRI 7, isolated from tamarins, belonging to four potential novel Bifidobacterium species.</title>
        <authorList>
            <person name="Mattarelli P."/>
            <person name="Modesto M."/>
            <person name="Bonetti A."/>
            <person name="Puglisi E."/>
            <person name="Morelli L."/>
        </authorList>
    </citation>
    <scope>NUCLEOTIDE SEQUENCE [LARGE SCALE GENOMIC DNA]</scope>
    <source>
        <strain evidence="10">TRED</strain>
    </source>
</reference>
<dbReference type="GO" id="GO:0008233">
    <property type="term" value="F:peptidase activity"/>
    <property type="evidence" value="ECO:0007669"/>
    <property type="project" value="UniProtKB-KW"/>
</dbReference>
<comment type="similarity">
    <text evidence="1 8">Belongs to the SOS response-associated peptidase family.</text>
</comment>
<dbReference type="EMBL" id="PGLQ01000001">
    <property type="protein sequence ID" value="PJM79946.1"/>
    <property type="molecule type" value="Genomic_DNA"/>
</dbReference>
<name>A0A2M9HSZ9_9BIFI</name>
<accession>A0A2M9HSZ9</accession>
<dbReference type="SUPFAM" id="SSF143081">
    <property type="entry name" value="BB1717-like"/>
    <property type="match status" value="1"/>
</dbReference>
<dbReference type="EC" id="3.4.-.-" evidence="8"/>
<dbReference type="Gene3D" id="3.90.1680.10">
    <property type="entry name" value="SOS response associated peptidase-like"/>
    <property type="match status" value="1"/>
</dbReference>
<keyword evidence="3" id="KW-0227">DNA damage</keyword>
<evidence type="ECO:0000256" key="1">
    <source>
        <dbReference type="ARBA" id="ARBA00008136"/>
    </source>
</evidence>
<dbReference type="InterPro" id="IPR036590">
    <property type="entry name" value="SRAP-like"/>
</dbReference>
<dbReference type="GO" id="GO:0106300">
    <property type="term" value="P:protein-DNA covalent cross-linking repair"/>
    <property type="evidence" value="ECO:0007669"/>
    <property type="project" value="InterPro"/>
</dbReference>
<evidence type="ECO:0000256" key="5">
    <source>
        <dbReference type="ARBA" id="ARBA00023124"/>
    </source>
</evidence>
<proteinExistence type="inferred from homology"/>
<evidence type="ECO:0000313" key="9">
    <source>
        <dbReference type="EMBL" id="PJM79946.1"/>
    </source>
</evidence>
<dbReference type="PANTHER" id="PTHR13604:SF0">
    <property type="entry name" value="ABASIC SITE PROCESSING PROTEIN HMCES"/>
    <property type="match status" value="1"/>
</dbReference>
<evidence type="ECO:0000256" key="8">
    <source>
        <dbReference type="RuleBase" id="RU364100"/>
    </source>
</evidence>
<keyword evidence="2 8" id="KW-0645">Protease</keyword>
<evidence type="ECO:0000256" key="4">
    <source>
        <dbReference type="ARBA" id="ARBA00022801"/>
    </source>
</evidence>
<dbReference type="Pfam" id="PF02586">
    <property type="entry name" value="SRAP"/>
    <property type="match status" value="1"/>
</dbReference>
<dbReference type="PANTHER" id="PTHR13604">
    <property type="entry name" value="DC12-RELATED"/>
    <property type="match status" value="1"/>
</dbReference>
<dbReference type="GO" id="GO:0016829">
    <property type="term" value="F:lyase activity"/>
    <property type="evidence" value="ECO:0007669"/>
    <property type="project" value="UniProtKB-KW"/>
</dbReference>
<dbReference type="AlphaFoldDB" id="A0A2M9HSZ9"/>
<keyword evidence="10" id="KW-1185">Reference proteome</keyword>
<gene>
    <name evidence="9" type="ORF">CUU80_02090</name>
</gene>
<keyword evidence="4 8" id="KW-0378">Hydrolase</keyword>
<dbReference type="Proteomes" id="UP000228755">
    <property type="component" value="Unassembled WGS sequence"/>
</dbReference>
<comment type="caution">
    <text evidence="9">The sequence shown here is derived from an EMBL/GenBank/DDBJ whole genome shotgun (WGS) entry which is preliminary data.</text>
</comment>
<evidence type="ECO:0000313" key="10">
    <source>
        <dbReference type="Proteomes" id="UP000228755"/>
    </source>
</evidence>